<proteinExistence type="predicted"/>
<evidence type="ECO:0000313" key="2">
    <source>
        <dbReference type="EMBL" id="OGG03415.1"/>
    </source>
</evidence>
<feature type="signal peptide" evidence="1">
    <location>
        <begin position="1"/>
        <end position="26"/>
    </location>
</feature>
<feature type="chain" id="PRO_5009522626" description="SbsA Ig-like domain-containing protein" evidence="1">
    <location>
        <begin position="27"/>
        <end position="1079"/>
    </location>
</feature>
<dbReference type="AlphaFoldDB" id="A0A1F5YTH8"/>
<comment type="caution">
    <text evidence="2">The sequence shown here is derived from an EMBL/GenBank/DDBJ whole genome shotgun (WGS) entry which is preliminary data.</text>
</comment>
<reference evidence="2 3" key="1">
    <citation type="journal article" date="2016" name="Nat. Commun.">
        <title>Thousands of microbial genomes shed light on interconnected biogeochemical processes in an aquifer system.</title>
        <authorList>
            <person name="Anantharaman K."/>
            <person name="Brown C.T."/>
            <person name="Hug L.A."/>
            <person name="Sharon I."/>
            <person name="Castelle C.J."/>
            <person name="Probst A.J."/>
            <person name="Thomas B.C."/>
            <person name="Singh A."/>
            <person name="Wilkins M.J."/>
            <person name="Karaoz U."/>
            <person name="Brodie E.L."/>
            <person name="Williams K.H."/>
            <person name="Hubbard S.S."/>
            <person name="Banfield J.F."/>
        </authorList>
    </citation>
    <scope>NUCLEOTIDE SEQUENCE [LARGE SCALE GENOMIC DNA]</scope>
</reference>
<sequence length="1079" mass="119202">MRKVSLYRMALTLAVLCFAPLLPALAEINQKVTASGNNVGMIISADGNTLTLGGKHQFPAGSGNSVSAARWTYAVNCVRDLNGDGSQEDTTIIQSQGAWVRGYTATPEARDLLKTEYESGIEMKLGAGKPSLSQVWSSLDKDDLDSWPVQFREGRSASGAPIIKGAQTLAAFSSDVWIPANFGSGVSFENQFYFLNFSISSNMVFAHSRIQNMSEYLKWNRDISYLVEKTPDGQTWRQWQLMYISRSFQFGSENFRSTGWALHPGKLIQVQLDIDGTNAGFSGGNTPFVAHKLLKPPSHGGKQMDLTNIQVREVGATTYGFSPPPDLIASGRPKGPTWRFGIGEIGTLYSNQVNPFTDQIATGWPGDLRGTRFEDRWVFGQHGGDIYAFYGILDEFAPRDTTSIDYVIAFVEPASPPAILPPNEISSIDDPGFQAQLAPVEDYISAAEVILSSGYSLPVPPVAPPLTIIPGDRQVTITWSDINLSESDPYYAFLRENSELDPEGNYREKDFEGYRLYRSFVGPNDSHSELVWQSSLSTDDLKFSFNDRIDNDERQRMRNGLRVWYALVPFDRNYDPATGAEFSLPEPGVSKIWYGSPQNGLYTVIPRSDASNYRPATPQVRFNPASETVTPLPFLTVTLRGNGTGAFLDDPKYLEPPAEINVNVVIEGKITQDLDLNLRVLDMLPHGEHGASRVVALLGAQGEKVDGEREFPVKTKDPSPDKVEYLWNGPVDADGQLYTVNSTLMNFGFYRGDLYTFINPGSYSGATVEALVLDRGGSWDFNAGQPWYQGLSRCGVFEVTWKDTGNGALTLEVFDRVHGINVPFSPYIDDNGWGFLPPGASDYTVFYEEFGLYSESEGDNEEPSQSERSALLTQTIPSGNTLQFGLWLDGQAIHFSREGGITMPSAGTLFTITSAFGAWNDDQTEFTQYADPPFLGDNWNIHISASSLKAGDADLSKISVVPNPYLASSFLDIGPASRRIDFVNLPDRCTIRIYSLGGVLVNVLNHIGANRSGWGNYIDWDELDLESQPKQYTGWDNHGGTEPWNLRNRFGQMVASGLYFYHVTDSRGKSSTGKFYIVN</sequence>
<name>A0A1F5YTH8_9BACT</name>
<evidence type="ECO:0000256" key="1">
    <source>
        <dbReference type="SAM" id="SignalP"/>
    </source>
</evidence>
<dbReference type="EMBL" id="MFIX01000145">
    <property type="protein sequence ID" value="OGG03415.1"/>
    <property type="molecule type" value="Genomic_DNA"/>
</dbReference>
<accession>A0A1F5YTH8</accession>
<organism evidence="2 3">
    <name type="scientific">Candidatus Glassbacteria bacterium RIFCSPLOWO2_12_FULL_58_11</name>
    <dbReference type="NCBI Taxonomy" id="1817867"/>
    <lineage>
        <taxon>Bacteria</taxon>
        <taxon>Candidatus Glassiibacteriota</taxon>
    </lineage>
</organism>
<dbReference type="Proteomes" id="UP000179129">
    <property type="component" value="Unassembled WGS sequence"/>
</dbReference>
<evidence type="ECO:0008006" key="4">
    <source>
        <dbReference type="Google" id="ProtNLM"/>
    </source>
</evidence>
<protein>
    <recommendedName>
        <fullName evidence="4">SbsA Ig-like domain-containing protein</fullName>
    </recommendedName>
</protein>
<gene>
    <name evidence="2" type="ORF">A3F83_01120</name>
</gene>
<dbReference type="STRING" id="1817867.A3F83_01120"/>
<keyword evidence="1" id="KW-0732">Signal</keyword>
<evidence type="ECO:0000313" key="3">
    <source>
        <dbReference type="Proteomes" id="UP000179129"/>
    </source>
</evidence>